<dbReference type="InterPro" id="IPR006153">
    <property type="entry name" value="Cation/H_exchanger_TM"/>
</dbReference>
<evidence type="ECO:0000256" key="5">
    <source>
        <dbReference type="ARBA" id="ARBA00022538"/>
    </source>
</evidence>
<dbReference type="EMBL" id="CP112932">
    <property type="protein sequence ID" value="WPY01152.1"/>
    <property type="molecule type" value="Genomic_DNA"/>
</dbReference>
<evidence type="ECO:0000259" key="12">
    <source>
        <dbReference type="PROSITE" id="PS51201"/>
    </source>
</evidence>
<keyword evidence="8 11" id="KW-1133">Transmembrane helix</keyword>
<dbReference type="InterPro" id="IPR004771">
    <property type="entry name" value="K/H_exchanger"/>
</dbReference>
<keyword evidence="5" id="KW-0633">Potassium transport</keyword>
<evidence type="ECO:0000313" key="14">
    <source>
        <dbReference type="Proteomes" id="UP001326613"/>
    </source>
</evidence>
<dbReference type="Pfam" id="PF00999">
    <property type="entry name" value="Na_H_Exchanger"/>
    <property type="match status" value="1"/>
</dbReference>
<feature type="transmembrane region" description="Helical" evidence="11">
    <location>
        <begin position="115"/>
        <end position="135"/>
    </location>
</feature>
<proteinExistence type="inferred from homology"/>
<dbReference type="RefSeq" id="WP_323737950.1">
    <property type="nucleotide sequence ID" value="NZ_CP112932.1"/>
</dbReference>
<evidence type="ECO:0000256" key="1">
    <source>
        <dbReference type="ARBA" id="ARBA00004141"/>
    </source>
</evidence>
<dbReference type="PANTHER" id="PTHR46157:SF4">
    <property type="entry name" value="K(+) EFFLUX ANTIPORTER 3, CHLOROPLASTIC"/>
    <property type="match status" value="1"/>
</dbReference>
<feature type="transmembrane region" description="Helical" evidence="11">
    <location>
        <begin position="299"/>
        <end position="323"/>
    </location>
</feature>
<dbReference type="InterPro" id="IPR038770">
    <property type="entry name" value="Na+/solute_symporter_sf"/>
</dbReference>
<evidence type="ECO:0000256" key="2">
    <source>
        <dbReference type="ARBA" id="ARBA00005551"/>
    </source>
</evidence>
<evidence type="ECO:0000256" key="8">
    <source>
        <dbReference type="ARBA" id="ARBA00022989"/>
    </source>
</evidence>
<feature type="transmembrane region" description="Helical" evidence="11">
    <location>
        <begin position="268"/>
        <end position="287"/>
    </location>
</feature>
<keyword evidence="4" id="KW-0050">Antiport</keyword>
<evidence type="ECO:0000256" key="9">
    <source>
        <dbReference type="ARBA" id="ARBA00023065"/>
    </source>
</evidence>
<gene>
    <name evidence="13" type="ORF">Trichorick_01056</name>
</gene>
<feature type="transmembrane region" description="Helical" evidence="11">
    <location>
        <begin position="360"/>
        <end position="381"/>
    </location>
</feature>
<evidence type="ECO:0000256" key="6">
    <source>
        <dbReference type="ARBA" id="ARBA00022692"/>
    </source>
</evidence>
<keyword evidence="7" id="KW-0630">Potassium</keyword>
<dbReference type="InterPro" id="IPR036291">
    <property type="entry name" value="NAD(P)-bd_dom_sf"/>
</dbReference>
<evidence type="ECO:0000256" key="11">
    <source>
        <dbReference type="SAM" id="Phobius"/>
    </source>
</evidence>
<dbReference type="Proteomes" id="UP001326613">
    <property type="component" value="Chromosome"/>
</dbReference>
<keyword evidence="9" id="KW-0406">Ion transport</keyword>
<keyword evidence="3" id="KW-0813">Transport</keyword>
<dbReference type="PROSITE" id="PS51201">
    <property type="entry name" value="RCK_N"/>
    <property type="match status" value="1"/>
</dbReference>
<evidence type="ECO:0000256" key="4">
    <source>
        <dbReference type="ARBA" id="ARBA00022449"/>
    </source>
</evidence>
<name>A0ABZ0UVM8_9RICK</name>
<dbReference type="Gene3D" id="3.40.50.720">
    <property type="entry name" value="NAD(P)-binding Rossmann-like Domain"/>
    <property type="match status" value="1"/>
</dbReference>
<evidence type="ECO:0000313" key="13">
    <source>
        <dbReference type="EMBL" id="WPY01152.1"/>
    </source>
</evidence>
<keyword evidence="10 11" id="KW-0472">Membrane</keyword>
<keyword evidence="6 11" id="KW-0812">Transmembrane</keyword>
<comment type="similarity">
    <text evidence="2">Belongs to the monovalent cation:proton antiporter 2 (CPA2) transporter (TC 2.A.37) family.</text>
</comment>
<dbReference type="Pfam" id="PF02254">
    <property type="entry name" value="TrkA_N"/>
    <property type="match status" value="1"/>
</dbReference>
<evidence type="ECO:0000256" key="7">
    <source>
        <dbReference type="ARBA" id="ARBA00022958"/>
    </source>
</evidence>
<dbReference type="SUPFAM" id="SSF51735">
    <property type="entry name" value="NAD(P)-binding Rossmann-fold domains"/>
    <property type="match status" value="1"/>
</dbReference>
<dbReference type="Gene3D" id="1.20.1530.20">
    <property type="match status" value="1"/>
</dbReference>
<feature type="transmembrane region" description="Helical" evidence="11">
    <location>
        <begin position="225"/>
        <end position="256"/>
    </location>
</feature>
<feature type="transmembrane region" description="Helical" evidence="11">
    <location>
        <begin position="329"/>
        <end position="348"/>
    </location>
</feature>
<sequence>MAAEGHVLVSVITLIAAAVFVVAVFKRLKLSPVLGYLVAGAVIGDNGLKIVTYSQTTLLAEFGVVFLLFAIGLELSFERLKAMRKYVFGLGLLQVLITATVIAGAVVLISDDSSAAIVIGGGLALSSTAIVMQVVEENRSQSTQVGRISLAILILQDFIVVPLLVIVPILSGSSETSLFTALGIALGKAIIALLGIFIAGRLLLRPLFSLISSESGDSSELPISMTLLIVLSAALGTEYFGLSLALGAFVAGVLVAETDFRLQAEESIYPFKSLLLGLFFMTVGMKIDVNEIYQQISHIITLSIALIIIKALIISALCVLFGFNKGTALHSGLLLAQGGEFAFILFSLGKDNGLLKESDANILLLVVTCTMALTPLLAMLGQKITETMERSLGKTPVQIIELGARDLVNHIIIAGFGKVGKMIARVLEAEGLNYIVLDVNHNVVTEELSNGIPIFAGDISQADTLKAIGIERASTVVLTMNNEVTIKKSLKSICNNFSDRNVIVRLKSLKKAHEFYEAGATMIVPEDYETGLQLGGATLKSVGVSEHEINRIKEQFRSGNYLIAKRDYDNSEEND</sequence>
<feature type="transmembrane region" description="Helical" evidence="11">
    <location>
        <begin position="147"/>
        <end position="170"/>
    </location>
</feature>
<accession>A0ABZ0UVM8</accession>
<feature type="domain" description="RCK N-terminal" evidence="12">
    <location>
        <begin position="408"/>
        <end position="525"/>
    </location>
</feature>
<dbReference type="PANTHER" id="PTHR46157">
    <property type="entry name" value="K(+) EFFLUX ANTIPORTER 3, CHLOROPLASTIC"/>
    <property type="match status" value="1"/>
</dbReference>
<comment type="subcellular location">
    <subcellularLocation>
        <location evidence="1">Membrane</location>
        <topology evidence="1">Multi-pass membrane protein</topology>
    </subcellularLocation>
</comment>
<keyword evidence="14" id="KW-1185">Reference proteome</keyword>
<evidence type="ECO:0000256" key="3">
    <source>
        <dbReference type="ARBA" id="ARBA00022448"/>
    </source>
</evidence>
<feature type="transmembrane region" description="Helical" evidence="11">
    <location>
        <begin position="182"/>
        <end position="204"/>
    </location>
</feature>
<dbReference type="InterPro" id="IPR003148">
    <property type="entry name" value="RCK_N"/>
</dbReference>
<feature type="transmembrane region" description="Helical" evidence="11">
    <location>
        <begin position="87"/>
        <end position="109"/>
    </location>
</feature>
<organism evidence="13 14">
    <name type="scientific">Candidatus Trichorickettsia mobilis</name>
    <dbReference type="NCBI Taxonomy" id="1346319"/>
    <lineage>
        <taxon>Bacteria</taxon>
        <taxon>Pseudomonadati</taxon>
        <taxon>Pseudomonadota</taxon>
        <taxon>Alphaproteobacteria</taxon>
        <taxon>Rickettsiales</taxon>
        <taxon>Rickettsiaceae</taxon>
        <taxon>Rickettsieae</taxon>
        <taxon>Candidatus Trichorickettsia</taxon>
    </lineage>
</organism>
<dbReference type="NCBIfam" id="TIGR00932">
    <property type="entry name" value="2a37"/>
    <property type="match status" value="1"/>
</dbReference>
<feature type="transmembrane region" description="Helical" evidence="11">
    <location>
        <begin position="6"/>
        <end position="26"/>
    </location>
</feature>
<evidence type="ECO:0000256" key="10">
    <source>
        <dbReference type="ARBA" id="ARBA00023136"/>
    </source>
</evidence>
<reference evidence="13 14" key="1">
    <citation type="submission" date="2022-10" db="EMBL/GenBank/DDBJ databases">
        <title>Host association and intracellularity evolved multiple times independently in the Rickettsiales.</title>
        <authorList>
            <person name="Castelli M."/>
            <person name="Nardi T."/>
            <person name="Gammuto L."/>
            <person name="Bellinzona G."/>
            <person name="Sabaneyeva E."/>
            <person name="Potekhin A."/>
            <person name="Serra V."/>
            <person name="Petroni G."/>
            <person name="Sassera D."/>
        </authorList>
    </citation>
    <scope>NUCLEOTIDE SEQUENCE [LARGE SCALE GENOMIC DNA]</scope>
    <source>
        <strain evidence="13 14">Kr 154-4</strain>
    </source>
</reference>
<protein>
    <submittedName>
        <fullName evidence="13">KefC-like glutathione-regulated potassium-efflux system protein</fullName>
    </submittedName>
</protein>
<feature type="transmembrane region" description="Helical" evidence="11">
    <location>
        <begin position="58"/>
        <end position="75"/>
    </location>
</feature>